<feature type="domain" description="Transcription regulator PadR N-terminal" evidence="2">
    <location>
        <begin position="99"/>
        <end position="167"/>
    </location>
</feature>
<dbReference type="Pfam" id="PF03551">
    <property type="entry name" value="PadR"/>
    <property type="match status" value="1"/>
</dbReference>
<dbReference type="SUPFAM" id="SSF46785">
    <property type="entry name" value="Winged helix' DNA-binding domain"/>
    <property type="match status" value="1"/>
</dbReference>
<dbReference type="PANTHER" id="PTHR43252:SF2">
    <property type="entry name" value="TRANSCRIPTION REGULATOR, PADR-LIKE FAMILY"/>
    <property type="match status" value="1"/>
</dbReference>
<evidence type="ECO:0000259" key="2">
    <source>
        <dbReference type="Pfam" id="PF03551"/>
    </source>
</evidence>
<comment type="caution">
    <text evidence="3">The sequence shown here is derived from an EMBL/GenBank/DDBJ whole genome shotgun (WGS) entry which is preliminary data.</text>
</comment>
<feature type="region of interest" description="Disordered" evidence="1">
    <location>
        <begin position="1"/>
        <end position="91"/>
    </location>
</feature>
<proteinExistence type="predicted"/>
<dbReference type="RefSeq" id="WP_284293472.1">
    <property type="nucleotide sequence ID" value="NZ_BSUK01000001.1"/>
</dbReference>
<organism evidence="3 4">
    <name type="scientific">Luteimicrobium album</name>
    <dbReference type="NCBI Taxonomy" id="1054550"/>
    <lineage>
        <taxon>Bacteria</taxon>
        <taxon>Bacillati</taxon>
        <taxon>Actinomycetota</taxon>
        <taxon>Actinomycetes</taxon>
        <taxon>Micrococcales</taxon>
        <taxon>Luteimicrobium</taxon>
    </lineage>
</organism>
<feature type="compositionally biased region" description="Basic and acidic residues" evidence="1">
    <location>
        <begin position="34"/>
        <end position="48"/>
    </location>
</feature>
<accession>A0ABQ6I3J2</accession>
<dbReference type="Gene3D" id="1.10.10.10">
    <property type="entry name" value="Winged helix-like DNA-binding domain superfamily/Winged helix DNA-binding domain"/>
    <property type="match status" value="1"/>
</dbReference>
<feature type="compositionally biased region" description="Gly residues" evidence="1">
    <location>
        <begin position="49"/>
        <end position="80"/>
    </location>
</feature>
<name>A0ABQ6I3J2_9MICO</name>
<dbReference type="InterPro" id="IPR005149">
    <property type="entry name" value="Tscrpt_reg_PadR_N"/>
</dbReference>
<evidence type="ECO:0000313" key="3">
    <source>
        <dbReference type="EMBL" id="GMA24738.1"/>
    </source>
</evidence>
<feature type="compositionally biased region" description="Polar residues" evidence="1">
    <location>
        <begin position="1"/>
        <end position="12"/>
    </location>
</feature>
<dbReference type="EMBL" id="BSUK01000001">
    <property type="protein sequence ID" value="GMA24738.1"/>
    <property type="molecule type" value="Genomic_DNA"/>
</dbReference>
<keyword evidence="4" id="KW-1185">Reference proteome</keyword>
<dbReference type="InterPro" id="IPR036390">
    <property type="entry name" value="WH_DNA-bd_sf"/>
</dbReference>
<feature type="compositionally biased region" description="Basic residues" evidence="1">
    <location>
        <begin position="81"/>
        <end position="90"/>
    </location>
</feature>
<dbReference type="PANTHER" id="PTHR43252">
    <property type="entry name" value="TRANSCRIPTIONAL REGULATOR YQJI"/>
    <property type="match status" value="1"/>
</dbReference>
<dbReference type="Proteomes" id="UP001157091">
    <property type="component" value="Unassembled WGS sequence"/>
</dbReference>
<evidence type="ECO:0000256" key="1">
    <source>
        <dbReference type="SAM" id="MobiDB-lite"/>
    </source>
</evidence>
<reference evidence="4" key="1">
    <citation type="journal article" date="2019" name="Int. J. Syst. Evol. Microbiol.">
        <title>The Global Catalogue of Microorganisms (GCM) 10K type strain sequencing project: providing services to taxonomists for standard genome sequencing and annotation.</title>
        <authorList>
            <consortium name="The Broad Institute Genomics Platform"/>
            <consortium name="The Broad Institute Genome Sequencing Center for Infectious Disease"/>
            <person name="Wu L."/>
            <person name="Ma J."/>
        </authorList>
    </citation>
    <scope>NUCLEOTIDE SEQUENCE [LARGE SCALE GENOMIC DNA]</scope>
    <source>
        <strain evidence="4">NBRC 106348</strain>
    </source>
</reference>
<protein>
    <recommendedName>
        <fullName evidence="2">Transcription regulator PadR N-terminal domain-containing protein</fullName>
    </recommendedName>
</protein>
<evidence type="ECO:0000313" key="4">
    <source>
        <dbReference type="Proteomes" id="UP001157091"/>
    </source>
</evidence>
<sequence>MRSAFTFQNPENPSDPRDARARQGRPSGRGGRGHHGDFGRGDFNRADFGRGGFGPGFGPGGFGPGGFGPGGPGFGGPGGRGHGRGRGRRAGRGDVRAAVLLLLAEEPMHGYQLIQRIGEKSGGVWRPSPGAIYPALNLLQDEGLVELKDGGGRRLASLTEAGRTYVTEHADELGEPWSDASTGGRRGGFELREAGGALAQAIAQVARTGDATQVAATVDVLARARREVYLILAGEAPAASDGASREDEGGDVSEG</sequence>
<gene>
    <name evidence="3" type="ORF">GCM10025864_24970</name>
</gene>
<dbReference type="InterPro" id="IPR036388">
    <property type="entry name" value="WH-like_DNA-bd_sf"/>
</dbReference>